<keyword evidence="2 3" id="KW-0040">ANK repeat</keyword>
<keyword evidence="6" id="KW-1185">Reference proteome</keyword>
<dbReference type="SMART" id="SM00248">
    <property type="entry name" value="ANK"/>
    <property type="match status" value="3"/>
</dbReference>
<dbReference type="Proteomes" id="UP001140094">
    <property type="component" value="Unassembled WGS sequence"/>
</dbReference>
<feature type="region of interest" description="Disordered" evidence="4">
    <location>
        <begin position="491"/>
        <end position="513"/>
    </location>
</feature>
<keyword evidence="1" id="KW-0677">Repeat</keyword>
<dbReference type="SUPFAM" id="SSF48403">
    <property type="entry name" value="Ankyrin repeat"/>
    <property type="match status" value="1"/>
</dbReference>
<reference evidence="5" key="1">
    <citation type="submission" date="2022-07" db="EMBL/GenBank/DDBJ databases">
        <title>Phylogenomic reconstructions and comparative analyses of Kickxellomycotina fungi.</title>
        <authorList>
            <person name="Reynolds N.K."/>
            <person name="Stajich J.E."/>
            <person name="Barry K."/>
            <person name="Grigoriev I.V."/>
            <person name="Crous P."/>
            <person name="Smith M.E."/>
        </authorList>
    </citation>
    <scope>NUCLEOTIDE SEQUENCE</scope>
    <source>
        <strain evidence="5">NRRL 1565</strain>
    </source>
</reference>
<protein>
    <recommendedName>
        <fullName evidence="7">ANK_REP_REGION domain-containing protein</fullName>
    </recommendedName>
</protein>
<dbReference type="EMBL" id="JANBUO010001787">
    <property type="protein sequence ID" value="KAJ2796838.1"/>
    <property type="molecule type" value="Genomic_DNA"/>
</dbReference>
<dbReference type="OrthoDB" id="194358at2759"/>
<feature type="compositionally biased region" description="Polar residues" evidence="4">
    <location>
        <begin position="492"/>
        <end position="506"/>
    </location>
</feature>
<feature type="repeat" description="ANK" evidence="3">
    <location>
        <begin position="127"/>
        <end position="159"/>
    </location>
</feature>
<dbReference type="InterPro" id="IPR050776">
    <property type="entry name" value="Ank_Repeat/CDKN_Inhibitor"/>
</dbReference>
<feature type="region of interest" description="Disordered" evidence="4">
    <location>
        <begin position="37"/>
        <end position="67"/>
    </location>
</feature>
<dbReference type="PROSITE" id="PS50297">
    <property type="entry name" value="ANK_REP_REGION"/>
    <property type="match status" value="2"/>
</dbReference>
<feature type="non-terminal residue" evidence="5">
    <location>
        <position position="1"/>
    </location>
</feature>
<organism evidence="5 6">
    <name type="scientific">Coemansia guatemalensis</name>
    <dbReference type="NCBI Taxonomy" id="2761395"/>
    <lineage>
        <taxon>Eukaryota</taxon>
        <taxon>Fungi</taxon>
        <taxon>Fungi incertae sedis</taxon>
        <taxon>Zoopagomycota</taxon>
        <taxon>Kickxellomycotina</taxon>
        <taxon>Kickxellomycetes</taxon>
        <taxon>Kickxellales</taxon>
        <taxon>Kickxellaceae</taxon>
        <taxon>Coemansia</taxon>
    </lineage>
</organism>
<proteinExistence type="predicted"/>
<evidence type="ECO:0000256" key="3">
    <source>
        <dbReference type="PROSITE-ProRule" id="PRU00023"/>
    </source>
</evidence>
<sequence length="513" mass="54091">PIDSLCDGLQPIHVAATQDDPAVVEMLLQNGADPNARSVAAAKPAPHTCSPRPETAKSPRKNYQRGLRGRGSFSFLKYSGVGPISAPIGFATGLHSMSTACHVADDTAAAHARRMSSEAPDLYSAYHGATPLHFAVAGARVACVEALLRGGARTDAADSFGNTPASIAAACGDVQIISIVLGESEGCFPVHDGAVFEDTPATIQQLSQADCATLLHAPLSPASMHSSHSMAADMCSTQQLHQLPSPDPSDRCLSESVSATTQCCEMTAAAAAAAPPPTARSRMVRLSAIAEDPPARRHTAGEADAHLHYGNSRLSPSGSRIKAKHRNTSPIGIHTLSAGLDQSCGAAAFRRSASISGRPVNTDAAASTQDCQPNKDALVRDFVSLRRPATTGSRGPRAARSHFLQRNLPDMLCRTDTAVLGRSDSSSSRRERSYTDSVIERAWRSYLEHDDEQARDCALTMAATGSVGYGLRPLPELWMWKQAAIAVRNRRSQSLSTNAKQSTSSGADERLGA</sequence>
<evidence type="ECO:0000313" key="5">
    <source>
        <dbReference type="EMBL" id="KAJ2796838.1"/>
    </source>
</evidence>
<accession>A0A9W8HWT8</accession>
<evidence type="ECO:0000256" key="1">
    <source>
        <dbReference type="ARBA" id="ARBA00022737"/>
    </source>
</evidence>
<evidence type="ECO:0000256" key="2">
    <source>
        <dbReference type="ARBA" id="ARBA00023043"/>
    </source>
</evidence>
<evidence type="ECO:0000313" key="6">
    <source>
        <dbReference type="Proteomes" id="UP001140094"/>
    </source>
</evidence>
<dbReference type="PROSITE" id="PS50088">
    <property type="entry name" value="ANK_REPEAT"/>
    <property type="match status" value="2"/>
</dbReference>
<evidence type="ECO:0000256" key="4">
    <source>
        <dbReference type="SAM" id="MobiDB-lite"/>
    </source>
</evidence>
<dbReference type="InterPro" id="IPR002110">
    <property type="entry name" value="Ankyrin_rpt"/>
</dbReference>
<dbReference type="Gene3D" id="1.25.40.20">
    <property type="entry name" value="Ankyrin repeat-containing domain"/>
    <property type="match status" value="1"/>
</dbReference>
<dbReference type="PANTHER" id="PTHR24201">
    <property type="entry name" value="ANK_REP_REGION DOMAIN-CONTAINING PROTEIN"/>
    <property type="match status" value="1"/>
</dbReference>
<dbReference type="Pfam" id="PF00023">
    <property type="entry name" value="Ank"/>
    <property type="match status" value="2"/>
</dbReference>
<dbReference type="InterPro" id="IPR036770">
    <property type="entry name" value="Ankyrin_rpt-contain_sf"/>
</dbReference>
<name>A0A9W8HWT8_9FUNG</name>
<dbReference type="AlphaFoldDB" id="A0A9W8HWT8"/>
<evidence type="ECO:0008006" key="7">
    <source>
        <dbReference type="Google" id="ProtNLM"/>
    </source>
</evidence>
<comment type="caution">
    <text evidence="5">The sequence shown here is derived from an EMBL/GenBank/DDBJ whole genome shotgun (WGS) entry which is preliminary data.</text>
</comment>
<feature type="repeat" description="ANK" evidence="3">
    <location>
        <begin position="7"/>
        <end position="39"/>
    </location>
</feature>
<gene>
    <name evidence="5" type="ORF">H4R20_005400</name>
</gene>